<dbReference type="SUPFAM" id="SSF46689">
    <property type="entry name" value="Homeodomain-like"/>
    <property type="match status" value="1"/>
</dbReference>
<sequence length="188" mass="20358">MRLVQATLQILRTTPVDKLSLRRVAEQVGVSHQAPYVHFGSKRRFLAAVAGVGLDRAADAAEIKVAAAGSSPISRLRALARAYTEWVTHEPHVHDLDLALHIAKSEHPWLQTAAIRYWNLLHDTVEACQPPGVSEADVLRRCTIVWGAVYGISRLAALGQVPASVPGDASEHISFALDALFAGWHAAP</sequence>
<name>A0ABP8YI66_9MICO</name>
<keyword evidence="1" id="KW-0805">Transcription regulation</keyword>
<reference evidence="7" key="1">
    <citation type="journal article" date="2019" name="Int. J. Syst. Evol. Microbiol.">
        <title>The Global Catalogue of Microorganisms (GCM) 10K type strain sequencing project: providing services to taxonomists for standard genome sequencing and annotation.</title>
        <authorList>
            <consortium name="The Broad Institute Genomics Platform"/>
            <consortium name="The Broad Institute Genome Sequencing Center for Infectious Disease"/>
            <person name="Wu L."/>
            <person name="Ma J."/>
        </authorList>
    </citation>
    <scope>NUCLEOTIDE SEQUENCE [LARGE SCALE GENOMIC DNA]</scope>
    <source>
        <strain evidence="7">JCM 18961</strain>
    </source>
</reference>
<evidence type="ECO:0000256" key="1">
    <source>
        <dbReference type="ARBA" id="ARBA00023015"/>
    </source>
</evidence>
<dbReference type="Pfam" id="PF13305">
    <property type="entry name" value="TetR_C_33"/>
    <property type="match status" value="1"/>
</dbReference>
<dbReference type="PANTHER" id="PTHR30055">
    <property type="entry name" value="HTH-TYPE TRANSCRIPTIONAL REGULATOR RUTR"/>
    <property type="match status" value="1"/>
</dbReference>
<dbReference type="Pfam" id="PF00440">
    <property type="entry name" value="TetR_N"/>
    <property type="match status" value="1"/>
</dbReference>
<evidence type="ECO:0000256" key="2">
    <source>
        <dbReference type="ARBA" id="ARBA00023125"/>
    </source>
</evidence>
<dbReference type="EMBL" id="BAABLO010000012">
    <property type="protein sequence ID" value="GAA4728711.1"/>
    <property type="molecule type" value="Genomic_DNA"/>
</dbReference>
<gene>
    <name evidence="6" type="ORF">GCM10025782_29380</name>
</gene>
<evidence type="ECO:0000313" key="7">
    <source>
        <dbReference type="Proteomes" id="UP001500556"/>
    </source>
</evidence>
<dbReference type="InterPro" id="IPR009057">
    <property type="entry name" value="Homeodomain-like_sf"/>
</dbReference>
<comment type="caution">
    <text evidence="6">The sequence shown here is derived from an EMBL/GenBank/DDBJ whole genome shotgun (WGS) entry which is preliminary data.</text>
</comment>
<accession>A0ABP8YI66</accession>
<dbReference type="Proteomes" id="UP001500556">
    <property type="component" value="Unassembled WGS sequence"/>
</dbReference>
<dbReference type="PANTHER" id="PTHR30055:SF234">
    <property type="entry name" value="HTH-TYPE TRANSCRIPTIONAL REGULATOR BETI"/>
    <property type="match status" value="1"/>
</dbReference>
<keyword evidence="2 4" id="KW-0238">DNA-binding</keyword>
<dbReference type="Gene3D" id="1.10.357.10">
    <property type="entry name" value="Tetracycline Repressor, domain 2"/>
    <property type="match status" value="1"/>
</dbReference>
<evidence type="ECO:0000256" key="4">
    <source>
        <dbReference type="PROSITE-ProRule" id="PRU00335"/>
    </source>
</evidence>
<feature type="DNA-binding region" description="H-T-H motif" evidence="4">
    <location>
        <begin position="20"/>
        <end position="39"/>
    </location>
</feature>
<evidence type="ECO:0000259" key="5">
    <source>
        <dbReference type="PROSITE" id="PS50977"/>
    </source>
</evidence>
<keyword evidence="3" id="KW-0804">Transcription</keyword>
<dbReference type="InterPro" id="IPR025996">
    <property type="entry name" value="MT1864/Rv1816-like_C"/>
</dbReference>
<dbReference type="SUPFAM" id="SSF48498">
    <property type="entry name" value="Tetracyclin repressor-like, C-terminal domain"/>
    <property type="match status" value="1"/>
</dbReference>
<dbReference type="InterPro" id="IPR036271">
    <property type="entry name" value="Tet_transcr_reg_TetR-rel_C_sf"/>
</dbReference>
<evidence type="ECO:0000313" key="6">
    <source>
        <dbReference type="EMBL" id="GAA4728711.1"/>
    </source>
</evidence>
<dbReference type="InterPro" id="IPR001647">
    <property type="entry name" value="HTH_TetR"/>
</dbReference>
<organism evidence="6 7">
    <name type="scientific">Pedococcus ginsenosidimutans</name>
    <dbReference type="NCBI Taxonomy" id="490570"/>
    <lineage>
        <taxon>Bacteria</taxon>
        <taxon>Bacillati</taxon>
        <taxon>Actinomycetota</taxon>
        <taxon>Actinomycetes</taxon>
        <taxon>Micrococcales</taxon>
        <taxon>Intrasporangiaceae</taxon>
        <taxon>Pedococcus</taxon>
    </lineage>
</organism>
<proteinExistence type="predicted"/>
<dbReference type="PROSITE" id="PS50977">
    <property type="entry name" value="HTH_TETR_2"/>
    <property type="match status" value="1"/>
</dbReference>
<evidence type="ECO:0000256" key="3">
    <source>
        <dbReference type="ARBA" id="ARBA00023163"/>
    </source>
</evidence>
<keyword evidence="7" id="KW-1185">Reference proteome</keyword>
<dbReference type="InterPro" id="IPR050109">
    <property type="entry name" value="HTH-type_TetR-like_transc_reg"/>
</dbReference>
<protein>
    <submittedName>
        <fullName evidence="6">TetR/AcrR family transcriptional regulator</fullName>
    </submittedName>
</protein>
<feature type="domain" description="HTH tetR-type" evidence="5">
    <location>
        <begin position="1"/>
        <end position="57"/>
    </location>
</feature>